<dbReference type="Proteomes" id="UP000266305">
    <property type="component" value="Unassembled WGS sequence"/>
</dbReference>
<dbReference type="PANTHER" id="PTHR30349:SF64">
    <property type="entry name" value="PROPHAGE INTEGRASE INTD-RELATED"/>
    <property type="match status" value="1"/>
</dbReference>
<dbReference type="GO" id="GO:0003677">
    <property type="term" value="F:DNA binding"/>
    <property type="evidence" value="ECO:0007669"/>
    <property type="project" value="UniProtKB-UniRule"/>
</dbReference>
<dbReference type="InterPro" id="IPR050090">
    <property type="entry name" value="Tyrosine_recombinase_XerCD"/>
</dbReference>
<dbReference type="AlphaFoldDB" id="A0AAX1UQD3"/>
<dbReference type="PANTHER" id="PTHR30349">
    <property type="entry name" value="PHAGE INTEGRASE-RELATED"/>
    <property type="match status" value="1"/>
</dbReference>
<reference evidence="9 10" key="1">
    <citation type="submission" date="2018-08" db="EMBL/GenBank/DDBJ databases">
        <title>Draft genome sequence of Rhodobacter sphaeroides FY.</title>
        <authorList>
            <person name="Rayyan A."/>
            <person name="Meyer T.E."/>
            <person name="Kyndt J.A."/>
        </authorList>
    </citation>
    <scope>NUCLEOTIDE SEQUENCE [LARGE SCALE GENOMIC DNA]</scope>
    <source>
        <strain evidence="9 10">FY</strain>
    </source>
</reference>
<evidence type="ECO:0000256" key="1">
    <source>
        <dbReference type="ARBA" id="ARBA00008857"/>
    </source>
</evidence>
<dbReference type="EMBL" id="QWGP01000003">
    <property type="protein sequence ID" value="RHZ97659.1"/>
    <property type="molecule type" value="Genomic_DNA"/>
</dbReference>
<evidence type="ECO:0000256" key="4">
    <source>
        <dbReference type="ARBA" id="ARBA00023172"/>
    </source>
</evidence>
<keyword evidence="4" id="KW-0233">DNA recombination</keyword>
<dbReference type="PROSITE" id="PS51900">
    <property type="entry name" value="CB"/>
    <property type="match status" value="1"/>
</dbReference>
<protein>
    <submittedName>
        <fullName evidence="9">Integrase</fullName>
    </submittedName>
</protein>
<dbReference type="PROSITE" id="PS51898">
    <property type="entry name" value="TYR_RECOMBINASE"/>
    <property type="match status" value="1"/>
</dbReference>
<organism evidence="9 10">
    <name type="scientific">Cereibacter sphaeroides</name>
    <name type="common">Rhodobacter sphaeroides</name>
    <dbReference type="NCBI Taxonomy" id="1063"/>
    <lineage>
        <taxon>Bacteria</taxon>
        <taxon>Pseudomonadati</taxon>
        <taxon>Pseudomonadota</taxon>
        <taxon>Alphaproteobacteria</taxon>
        <taxon>Rhodobacterales</taxon>
        <taxon>Paracoccaceae</taxon>
        <taxon>Cereibacter</taxon>
    </lineage>
</organism>
<accession>A0AAX1UQD3</accession>
<dbReference type="InterPro" id="IPR011010">
    <property type="entry name" value="DNA_brk_join_enz"/>
</dbReference>
<dbReference type="GO" id="GO:0006310">
    <property type="term" value="P:DNA recombination"/>
    <property type="evidence" value="ECO:0007669"/>
    <property type="project" value="UniProtKB-KW"/>
</dbReference>
<evidence type="ECO:0000256" key="3">
    <source>
        <dbReference type="ARBA" id="ARBA00023125"/>
    </source>
</evidence>
<feature type="domain" description="Tyr recombinase" evidence="7">
    <location>
        <begin position="166"/>
        <end position="338"/>
    </location>
</feature>
<dbReference type="InterPro" id="IPR044068">
    <property type="entry name" value="CB"/>
</dbReference>
<dbReference type="SUPFAM" id="SSF56349">
    <property type="entry name" value="DNA breaking-rejoining enzymes"/>
    <property type="match status" value="1"/>
</dbReference>
<dbReference type="GO" id="GO:0015074">
    <property type="term" value="P:DNA integration"/>
    <property type="evidence" value="ECO:0007669"/>
    <property type="project" value="UniProtKB-KW"/>
</dbReference>
<evidence type="ECO:0000256" key="5">
    <source>
        <dbReference type="PROSITE-ProRule" id="PRU01248"/>
    </source>
</evidence>
<comment type="similarity">
    <text evidence="1">Belongs to the 'phage' integrase family.</text>
</comment>
<dbReference type="InterPro" id="IPR013762">
    <property type="entry name" value="Integrase-like_cat_sf"/>
</dbReference>
<name>A0AAX1UQD3_CERSP</name>
<dbReference type="RefSeq" id="WP_118999449.1">
    <property type="nucleotide sequence ID" value="NZ_QWGP01000003.1"/>
</dbReference>
<evidence type="ECO:0000313" key="10">
    <source>
        <dbReference type="Proteomes" id="UP000266305"/>
    </source>
</evidence>
<gene>
    <name evidence="9" type="ORF">D1114_04900</name>
</gene>
<dbReference type="InterPro" id="IPR002104">
    <property type="entry name" value="Integrase_catalytic"/>
</dbReference>
<dbReference type="InterPro" id="IPR010998">
    <property type="entry name" value="Integrase_recombinase_N"/>
</dbReference>
<evidence type="ECO:0000259" key="7">
    <source>
        <dbReference type="PROSITE" id="PS51898"/>
    </source>
</evidence>
<evidence type="ECO:0000259" key="8">
    <source>
        <dbReference type="PROSITE" id="PS51900"/>
    </source>
</evidence>
<dbReference type="Pfam" id="PF00589">
    <property type="entry name" value="Phage_integrase"/>
    <property type="match status" value="1"/>
</dbReference>
<feature type="region of interest" description="Disordered" evidence="6">
    <location>
        <begin position="342"/>
        <end position="364"/>
    </location>
</feature>
<proteinExistence type="inferred from homology"/>
<feature type="domain" description="Core-binding (CB)" evidence="8">
    <location>
        <begin position="61"/>
        <end position="145"/>
    </location>
</feature>
<keyword evidence="3 5" id="KW-0238">DNA-binding</keyword>
<keyword evidence="2" id="KW-0229">DNA integration</keyword>
<dbReference type="Gene3D" id="1.10.150.130">
    <property type="match status" value="1"/>
</dbReference>
<comment type="caution">
    <text evidence="9">The sequence shown here is derived from an EMBL/GenBank/DDBJ whole genome shotgun (WGS) entry which is preliminary data.</text>
</comment>
<evidence type="ECO:0000256" key="2">
    <source>
        <dbReference type="ARBA" id="ARBA00022908"/>
    </source>
</evidence>
<dbReference type="Gene3D" id="1.10.443.10">
    <property type="entry name" value="Intergrase catalytic core"/>
    <property type="match status" value="1"/>
</dbReference>
<evidence type="ECO:0000256" key="6">
    <source>
        <dbReference type="SAM" id="MobiDB-lite"/>
    </source>
</evidence>
<evidence type="ECO:0000313" key="9">
    <source>
        <dbReference type="EMBL" id="RHZ97659.1"/>
    </source>
</evidence>
<sequence length="364" mass="40177">MKVELKGVHKVRRKLASGKIAVYHYAWRGGPRIDAAPGSPEFVAAYNAAHAARDRPVHHDGTLQALITAYQKTPAFTDLAEATRKGYIRHIRQIEADFGDMPVQALADPRVRGEFLDWRDRLAQKSKRSADYAFSVLARILSWAHDRRKIPVNPCEKPGRLYAGSRADSIWTEAQIAAFLAAAPRPVRLPFLLAIWTGQRQADILQLTWTAYDGKTIRLRQSKTGRHMLIPVAQPLREAMEEARARRRTLTICETSRGQPWTSDGFKTSFGKAQAAAGIEGVTFHDLRGTAVTFLALAGCSVPEIAALTGHSLKDAEGILSKHYLGRDRRLGESAVAKLERHGVGTPAVKRSVKRRGPEGGDSV</sequence>